<dbReference type="Proteomes" id="UP001334084">
    <property type="component" value="Chromosome 4"/>
</dbReference>
<dbReference type="GeneID" id="90541057"/>
<evidence type="ECO:0000313" key="3">
    <source>
        <dbReference type="Proteomes" id="UP001334084"/>
    </source>
</evidence>
<keyword evidence="1" id="KW-0732">Signal</keyword>
<evidence type="ECO:0000313" key="2">
    <source>
        <dbReference type="EMBL" id="WUR03239.1"/>
    </source>
</evidence>
<reference evidence="2" key="1">
    <citation type="journal article" date="2024" name="BMC Genomics">
        <title>Functional annotation of a divergent genome using sequence and structure-based similarity.</title>
        <authorList>
            <person name="Svedberg D."/>
            <person name="Winiger R.R."/>
            <person name="Berg A."/>
            <person name="Sharma H."/>
            <person name="Tellgren-Roth C."/>
            <person name="Debrunner-Vossbrinck B.A."/>
            <person name="Vossbrinck C.R."/>
            <person name="Barandun J."/>
        </authorList>
    </citation>
    <scope>NUCLEOTIDE SEQUENCE</scope>
    <source>
        <strain evidence="2">Illinois isolate</strain>
    </source>
</reference>
<sequence>MIFFYLLNLCFTTTLTDTTENILVDNFLTDTKNTKRDNRFSRMIPFIFKESKNNYHDFGDNNYTKLVSNENDIDCKEKVHIRNYKRIESINNKNDSVEKDNFRSLSRNYDHIRGVIG</sequence>
<dbReference type="EMBL" id="CP142729">
    <property type="protein sequence ID" value="WUR03239.1"/>
    <property type="molecule type" value="Genomic_DNA"/>
</dbReference>
<feature type="chain" id="PRO_5043556482" evidence="1">
    <location>
        <begin position="19"/>
        <end position="117"/>
    </location>
</feature>
<dbReference type="RefSeq" id="XP_065329384.1">
    <property type="nucleotide sequence ID" value="XM_065473312.1"/>
</dbReference>
<evidence type="ECO:0000256" key="1">
    <source>
        <dbReference type="SAM" id="SignalP"/>
    </source>
</evidence>
<gene>
    <name evidence="2" type="ORF">VNE69_04067</name>
</gene>
<dbReference type="AlphaFoldDB" id="A0AAX4JB89"/>
<accession>A0AAX4JB89</accession>
<name>A0AAX4JB89_9MICR</name>
<feature type="signal peptide" evidence="1">
    <location>
        <begin position="1"/>
        <end position="18"/>
    </location>
</feature>
<organism evidence="2 3">
    <name type="scientific">Vairimorpha necatrix</name>
    <dbReference type="NCBI Taxonomy" id="6039"/>
    <lineage>
        <taxon>Eukaryota</taxon>
        <taxon>Fungi</taxon>
        <taxon>Fungi incertae sedis</taxon>
        <taxon>Microsporidia</taxon>
        <taxon>Nosematidae</taxon>
        <taxon>Vairimorpha</taxon>
    </lineage>
</organism>
<keyword evidence="3" id="KW-1185">Reference proteome</keyword>
<protein>
    <submittedName>
        <fullName evidence="2">SP-containing protein</fullName>
    </submittedName>
</protein>
<dbReference type="KEGG" id="vnx:VNE69_04067"/>
<proteinExistence type="predicted"/>